<comment type="similarity">
    <text evidence="2 7 8">Belongs to the triosephosphate isomerase family.</text>
</comment>
<comment type="subunit">
    <text evidence="7 8">Homodimer.</text>
</comment>
<dbReference type="InterPro" id="IPR035990">
    <property type="entry name" value="TIM_sf"/>
</dbReference>
<feature type="binding site" evidence="7">
    <location>
        <begin position="9"/>
        <end position="11"/>
    </location>
    <ligand>
        <name>substrate</name>
    </ligand>
</feature>
<dbReference type="CDD" id="cd00311">
    <property type="entry name" value="TIM"/>
    <property type="match status" value="1"/>
</dbReference>
<dbReference type="PANTHER" id="PTHR21139:SF42">
    <property type="entry name" value="TRIOSEPHOSPHATE ISOMERASE"/>
    <property type="match status" value="1"/>
</dbReference>
<dbReference type="UniPathway" id="UPA00138"/>
<comment type="caution">
    <text evidence="9">The sequence shown here is derived from an EMBL/GenBank/DDBJ whole genome shotgun (WGS) entry which is preliminary data.</text>
</comment>
<dbReference type="InterPro" id="IPR022896">
    <property type="entry name" value="TrioseP_Isoase_bac/euk"/>
</dbReference>
<dbReference type="GO" id="GO:0005829">
    <property type="term" value="C:cytosol"/>
    <property type="evidence" value="ECO:0007669"/>
    <property type="project" value="TreeGrafter"/>
</dbReference>
<dbReference type="AlphaFoldDB" id="A0A235BUD0"/>
<dbReference type="EC" id="5.3.1.1" evidence="7 8"/>
<protein>
    <recommendedName>
        <fullName evidence="7 8">Triosephosphate isomerase</fullName>
        <shortName evidence="7">TIM</shortName>
        <shortName evidence="7">TPI</shortName>
        <ecNumber evidence="7 8">5.3.1.1</ecNumber>
    </recommendedName>
    <alternativeName>
        <fullName evidence="7">Triose-phosphate isomerase</fullName>
    </alternativeName>
</protein>
<keyword evidence="6 7" id="KW-0413">Isomerase</keyword>
<dbReference type="GO" id="GO:0019563">
    <property type="term" value="P:glycerol catabolic process"/>
    <property type="evidence" value="ECO:0007669"/>
    <property type="project" value="TreeGrafter"/>
</dbReference>
<dbReference type="GO" id="GO:0006096">
    <property type="term" value="P:glycolytic process"/>
    <property type="evidence" value="ECO:0007669"/>
    <property type="project" value="UniProtKB-UniRule"/>
</dbReference>
<evidence type="ECO:0000313" key="10">
    <source>
        <dbReference type="Proteomes" id="UP000215215"/>
    </source>
</evidence>
<feature type="active site" description="Proton acceptor" evidence="7">
    <location>
        <position position="167"/>
    </location>
</feature>
<keyword evidence="3 7" id="KW-0312">Gluconeogenesis</keyword>
<dbReference type="InterPro" id="IPR020861">
    <property type="entry name" value="Triosephosphate_isomerase_AS"/>
</dbReference>
<dbReference type="HAMAP" id="MF_00147_B">
    <property type="entry name" value="TIM_B"/>
    <property type="match status" value="1"/>
</dbReference>
<comment type="subcellular location">
    <subcellularLocation>
        <location evidence="7 8">Cytoplasm</location>
    </subcellularLocation>
</comment>
<dbReference type="Gene3D" id="3.20.20.70">
    <property type="entry name" value="Aldolase class I"/>
    <property type="match status" value="1"/>
</dbReference>
<dbReference type="EMBL" id="NOZQ01000108">
    <property type="protein sequence ID" value="OYD15659.1"/>
    <property type="molecule type" value="Genomic_DNA"/>
</dbReference>
<dbReference type="InterPro" id="IPR013785">
    <property type="entry name" value="Aldolase_TIM"/>
</dbReference>
<sequence>MRKPLIAGNWKLNKGGKDALELSRRIKEGIGDILNVDVLICPPFTALAEVHEVTRDSPVKLGAQDCFYEMNGAYTGEISPLFLLDVGCEYVILGHSERRKYFAETGDIIGMKLRAAIGVGLYTILCVGEKSEERESGGAYDVVKTQLGGSLSDIPDDYIRKITIAYEPVWAIGTGKTCDPDVANEMHQFIREWTGKRFGYKIAEEMRILYGGSIKPENISSLIEKEHIDGGLVGGASLKAESFLEIIRTASEKNKLTTDKHG</sequence>
<dbReference type="InterPro" id="IPR000652">
    <property type="entry name" value="Triosephosphate_isomerase"/>
</dbReference>
<feature type="binding site" evidence="7">
    <location>
        <position position="213"/>
    </location>
    <ligand>
        <name>substrate</name>
    </ligand>
</feature>
<evidence type="ECO:0000256" key="8">
    <source>
        <dbReference type="RuleBase" id="RU363013"/>
    </source>
</evidence>
<name>A0A235BUD0_UNCW3</name>
<dbReference type="PROSITE" id="PS51440">
    <property type="entry name" value="TIM_2"/>
    <property type="match status" value="1"/>
</dbReference>
<evidence type="ECO:0000256" key="3">
    <source>
        <dbReference type="ARBA" id="ARBA00022432"/>
    </source>
</evidence>
<dbReference type="FunFam" id="3.20.20.70:FF:000016">
    <property type="entry name" value="Triosephosphate isomerase"/>
    <property type="match status" value="1"/>
</dbReference>
<dbReference type="Proteomes" id="UP000215215">
    <property type="component" value="Unassembled WGS sequence"/>
</dbReference>
<evidence type="ECO:0000256" key="4">
    <source>
        <dbReference type="ARBA" id="ARBA00022490"/>
    </source>
</evidence>
<dbReference type="SUPFAM" id="SSF51351">
    <property type="entry name" value="Triosephosphate isomerase (TIM)"/>
    <property type="match status" value="1"/>
</dbReference>
<keyword evidence="4 7" id="KW-0963">Cytoplasm</keyword>
<evidence type="ECO:0000256" key="5">
    <source>
        <dbReference type="ARBA" id="ARBA00023152"/>
    </source>
</evidence>
<dbReference type="GO" id="GO:0046166">
    <property type="term" value="P:glyceraldehyde-3-phosphate biosynthetic process"/>
    <property type="evidence" value="ECO:0007669"/>
    <property type="project" value="TreeGrafter"/>
</dbReference>
<dbReference type="Pfam" id="PF00121">
    <property type="entry name" value="TIM"/>
    <property type="match status" value="1"/>
</dbReference>
<dbReference type="GO" id="GO:0006094">
    <property type="term" value="P:gluconeogenesis"/>
    <property type="evidence" value="ECO:0007669"/>
    <property type="project" value="UniProtKB-UniRule"/>
</dbReference>
<proteinExistence type="inferred from homology"/>
<keyword evidence="5 7" id="KW-0324">Glycolysis</keyword>
<dbReference type="NCBIfam" id="TIGR00419">
    <property type="entry name" value="tim"/>
    <property type="match status" value="1"/>
</dbReference>
<comment type="catalytic activity">
    <reaction evidence="7 8">
        <text>D-glyceraldehyde 3-phosphate = dihydroxyacetone phosphate</text>
        <dbReference type="Rhea" id="RHEA:18585"/>
        <dbReference type="ChEBI" id="CHEBI:57642"/>
        <dbReference type="ChEBI" id="CHEBI:59776"/>
        <dbReference type="EC" id="5.3.1.1"/>
    </reaction>
</comment>
<dbReference type="UniPathway" id="UPA00109">
    <property type="reaction ID" value="UER00189"/>
</dbReference>
<reference evidence="9 10" key="1">
    <citation type="submission" date="2017-07" db="EMBL/GenBank/DDBJ databases">
        <title>Recovery of genomes from metagenomes via a dereplication, aggregation, and scoring strategy.</title>
        <authorList>
            <person name="Sieber C.M."/>
            <person name="Probst A.J."/>
            <person name="Sharrar A."/>
            <person name="Thomas B.C."/>
            <person name="Hess M."/>
            <person name="Tringe S.G."/>
            <person name="Banfield J.F."/>
        </authorList>
    </citation>
    <scope>NUCLEOTIDE SEQUENCE [LARGE SCALE GENOMIC DNA]</scope>
    <source>
        <strain evidence="9">JGI_Cruoil_03_44_89</strain>
    </source>
</reference>
<gene>
    <name evidence="7" type="primary">tpiA</name>
    <name evidence="9" type="ORF">CH333_05255</name>
</gene>
<comment type="function">
    <text evidence="7">Involved in the gluconeogenesis. Catalyzes stereospecifically the conversion of dihydroxyacetone phosphate (DHAP) to D-glyceraldehyde-3-phosphate (G3P).</text>
</comment>
<feature type="binding site" evidence="7">
    <location>
        <begin position="234"/>
        <end position="235"/>
    </location>
    <ligand>
        <name>substrate</name>
    </ligand>
</feature>
<evidence type="ECO:0000313" key="9">
    <source>
        <dbReference type="EMBL" id="OYD15659.1"/>
    </source>
</evidence>
<organism evidence="9 10">
    <name type="scientific">candidate division WOR-3 bacterium JGI_Cruoil_03_44_89</name>
    <dbReference type="NCBI Taxonomy" id="1973748"/>
    <lineage>
        <taxon>Bacteria</taxon>
        <taxon>Bacteria division WOR-3</taxon>
    </lineage>
</organism>
<comment type="pathway">
    <text evidence="1 7 8">Carbohydrate degradation; glycolysis; D-glyceraldehyde 3-phosphate from glycerone phosphate: step 1/1.</text>
</comment>
<evidence type="ECO:0000256" key="2">
    <source>
        <dbReference type="ARBA" id="ARBA00007422"/>
    </source>
</evidence>
<evidence type="ECO:0000256" key="6">
    <source>
        <dbReference type="ARBA" id="ARBA00023235"/>
    </source>
</evidence>
<dbReference type="PANTHER" id="PTHR21139">
    <property type="entry name" value="TRIOSEPHOSPHATE ISOMERASE"/>
    <property type="match status" value="1"/>
</dbReference>
<dbReference type="PROSITE" id="PS00171">
    <property type="entry name" value="TIM_1"/>
    <property type="match status" value="1"/>
</dbReference>
<dbReference type="GO" id="GO:0004807">
    <property type="term" value="F:triose-phosphate isomerase activity"/>
    <property type="evidence" value="ECO:0007669"/>
    <property type="project" value="UniProtKB-UniRule"/>
</dbReference>
<evidence type="ECO:0000256" key="7">
    <source>
        <dbReference type="HAMAP-Rule" id="MF_00147"/>
    </source>
</evidence>
<feature type="binding site" evidence="7">
    <location>
        <position position="173"/>
    </location>
    <ligand>
        <name>substrate</name>
    </ligand>
</feature>
<evidence type="ECO:0000256" key="1">
    <source>
        <dbReference type="ARBA" id="ARBA00004680"/>
    </source>
</evidence>
<comment type="pathway">
    <text evidence="7 8">Carbohydrate biosynthesis; gluconeogenesis.</text>
</comment>
<feature type="active site" description="Electrophile" evidence="7">
    <location>
        <position position="95"/>
    </location>
</feature>
<accession>A0A235BUD0</accession>